<keyword evidence="2" id="KW-0812">Transmembrane</keyword>
<proteinExistence type="predicted"/>
<dbReference type="Proteomes" id="UP000789831">
    <property type="component" value="Unassembled WGS sequence"/>
</dbReference>
<keyword evidence="4" id="KW-1185">Reference proteome</keyword>
<evidence type="ECO:0000313" key="3">
    <source>
        <dbReference type="EMBL" id="CAG8539574.1"/>
    </source>
</evidence>
<keyword evidence="2" id="KW-0472">Membrane</keyword>
<feature type="transmembrane region" description="Helical" evidence="2">
    <location>
        <begin position="40"/>
        <end position="64"/>
    </location>
</feature>
<gene>
    <name evidence="3" type="ORF">AGERDE_LOCUS6116</name>
</gene>
<feature type="region of interest" description="Disordered" evidence="1">
    <location>
        <begin position="269"/>
        <end position="308"/>
    </location>
</feature>
<feature type="transmembrane region" description="Helical" evidence="2">
    <location>
        <begin position="205"/>
        <end position="224"/>
    </location>
</feature>
<comment type="caution">
    <text evidence="3">The sequence shown here is derived from an EMBL/GenBank/DDBJ whole genome shotgun (WGS) entry which is preliminary data.</text>
</comment>
<keyword evidence="2" id="KW-1133">Transmembrane helix</keyword>
<evidence type="ECO:0000256" key="2">
    <source>
        <dbReference type="SAM" id="Phobius"/>
    </source>
</evidence>
<evidence type="ECO:0000313" key="4">
    <source>
        <dbReference type="Proteomes" id="UP000789831"/>
    </source>
</evidence>
<sequence length="327" mass="37792">MSSRDNTQEWIGLGLLMSALFLTTYALARIIIKRTKASKFYLFPVINALIIITEINTLTRIFVLVVFSDDSTKALMITKTINDFFYLLAKPIILYLAYLRCKSVFKLWNKWPWLHYLFFLARIAQIFSVFVGDIIYIEKCNFDMANPRCNHLAILKTIRDAYAPVPRVYYMISETIFFVILFKSLRKFGATKAEQKIMKERRFQAVVFTIDLTLILGMILYRILNIFKSVPTYDYADEFCTAFTVYNMTRFGLTLPNLFKNAHGGAFTHNSKSQTTPPTPTSPDLLITHPGKKYSKDSGNGSMHDYESSDNYGAKIQVTVEKEYRMI</sequence>
<feature type="transmembrane region" description="Helical" evidence="2">
    <location>
        <begin position="168"/>
        <end position="185"/>
    </location>
</feature>
<protein>
    <submittedName>
        <fullName evidence="3">1612_t:CDS:1</fullName>
    </submittedName>
</protein>
<evidence type="ECO:0000256" key="1">
    <source>
        <dbReference type="SAM" id="MobiDB-lite"/>
    </source>
</evidence>
<dbReference type="AlphaFoldDB" id="A0A9N9AS15"/>
<dbReference type="OrthoDB" id="2334596at2759"/>
<dbReference type="EMBL" id="CAJVPL010000908">
    <property type="protein sequence ID" value="CAG8539574.1"/>
    <property type="molecule type" value="Genomic_DNA"/>
</dbReference>
<feature type="transmembrane region" description="Helical" evidence="2">
    <location>
        <begin position="113"/>
        <end position="137"/>
    </location>
</feature>
<organism evidence="3 4">
    <name type="scientific">Ambispora gerdemannii</name>
    <dbReference type="NCBI Taxonomy" id="144530"/>
    <lineage>
        <taxon>Eukaryota</taxon>
        <taxon>Fungi</taxon>
        <taxon>Fungi incertae sedis</taxon>
        <taxon>Mucoromycota</taxon>
        <taxon>Glomeromycotina</taxon>
        <taxon>Glomeromycetes</taxon>
        <taxon>Archaeosporales</taxon>
        <taxon>Ambisporaceae</taxon>
        <taxon>Ambispora</taxon>
    </lineage>
</organism>
<reference evidence="3" key="1">
    <citation type="submission" date="2021-06" db="EMBL/GenBank/DDBJ databases">
        <authorList>
            <person name="Kallberg Y."/>
            <person name="Tangrot J."/>
            <person name="Rosling A."/>
        </authorList>
    </citation>
    <scope>NUCLEOTIDE SEQUENCE</scope>
    <source>
        <strain evidence="3">MT106</strain>
    </source>
</reference>
<accession>A0A9N9AS15</accession>
<name>A0A9N9AS15_9GLOM</name>
<feature type="transmembrane region" description="Helical" evidence="2">
    <location>
        <begin position="12"/>
        <end position="28"/>
    </location>
</feature>
<feature type="transmembrane region" description="Helical" evidence="2">
    <location>
        <begin position="84"/>
        <end position="101"/>
    </location>
</feature>